<dbReference type="AlphaFoldDB" id="A0A2M8QC81"/>
<gene>
    <name evidence="2" type="ORF">CUN48_08845</name>
</gene>
<keyword evidence="2" id="KW-0328">Glycosyltransferase</keyword>
<proteinExistence type="predicted"/>
<organism evidence="2 3">
    <name type="scientific">Candidatus Thermofonsia Clade 3 bacterium</name>
    <dbReference type="NCBI Taxonomy" id="2364212"/>
    <lineage>
        <taxon>Bacteria</taxon>
        <taxon>Bacillati</taxon>
        <taxon>Chloroflexota</taxon>
        <taxon>Candidatus Thermofontia</taxon>
        <taxon>Candidatus Thermofonsia Clade 3</taxon>
    </lineage>
</organism>
<keyword evidence="2" id="KW-0808">Transferase</keyword>
<sequence length="250" mass="27596">MIFVVLPAYNEAVALPRLLTRIAAVSDAHFGGGLRVILANDGSTDGTPELARAAADAHRLCLDILTHEVNRGLGEAIKTGLKGALARATSDDDVIITMDSDDTHLPGLIPRMVAMIEEGNDLVIASRYQHGSRMLGIPRHRQLLSTGLSWLFRIVYPIPGARDYSCGYRAYRAGALRRAFDRFGDLLFVERGFACMVDILIKMHLVGATVNEAPMILRYDRKPGATKMPVKRTIVQTFRLLARRRFGILD</sequence>
<dbReference type="InterPro" id="IPR050256">
    <property type="entry name" value="Glycosyltransferase_2"/>
</dbReference>
<dbReference type="CDD" id="cd04179">
    <property type="entry name" value="DPM_DPG-synthase_like"/>
    <property type="match status" value="1"/>
</dbReference>
<evidence type="ECO:0000313" key="2">
    <source>
        <dbReference type="EMBL" id="PJF47390.1"/>
    </source>
</evidence>
<dbReference type="GO" id="GO:0016757">
    <property type="term" value="F:glycosyltransferase activity"/>
    <property type="evidence" value="ECO:0007669"/>
    <property type="project" value="UniProtKB-KW"/>
</dbReference>
<dbReference type="SUPFAM" id="SSF53448">
    <property type="entry name" value="Nucleotide-diphospho-sugar transferases"/>
    <property type="match status" value="1"/>
</dbReference>
<dbReference type="EMBL" id="PGTN01000051">
    <property type="protein sequence ID" value="PJF47390.1"/>
    <property type="molecule type" value="Genomic_DNA"/>
</dbReference>
<dbReference type="Pfam" id="PF00535">
    <property type="entry name" value="Glycos_transf_2"/>
    <property type="match status" value="1"/>
</dbReference>
<dbReference type="Gene3D" id="3.90.550.10">
    <property type="entry name" value="Spore Coat Polysaccharide Biosynthesis Protein SpsA, Chain A"/>
    <property type="match status" value="1"/>
</dbReference>
<dbReference type="PANTHER" id="PTHR48090:SF7">
    <property type="entry name" value="RFBJ PROTEIN"/>
    <property type="match status" value="1"/>
</dbReference>
<dbReference type="InterPro" id="IPR029044">
    <property type="entry name" value="Nucleotide-diphossugar_trans"/>
</dbReference>
<name>A0A2M8QC81_9CHLR</name>
<dbReference type="PANTHER" id="PTHR48090">
    <property type="entry name" value="UNDECAPRENYL-PHOSPHATE 4-DEOXY-4-FORMAMIDO-L-ARABINOSE TRANSFERASE-RELATED"/>
    <property type="match status" value="1"/>
</dbReference>
<evidence type="ECO:0000259" key="1">
    <source>
        <dbReference type="Pfam" id="PF00535"/>
    </source>
</evidence>
<comment type="caution">
    <text evidence="2">The sequence shown here is derived from an EMBL/GenBank/DDBJ whole genome shotgun (WGS) entry which is preliminary data.</text>
</comment>
<feature type="domain" description="Glycosyltransferase 2-like" evidence="1">
    <location>
        <begin position="4"/>
        <end position="178"/>
    </location>
</feature>
<reference evidence="2 3" key="1">
    <citation type="submission" date="2017-11" db="EMBL/GenBank/DDBJ databases">
        <title>Evolution of Phototrophy in the Chloroflexi Phylum Driven by Horizontal Gene Transfer.</title>
        <authorList>
            <person name="Ward L.M."/>
            <person name="Hemp J."/>
            <person name="Shih P.M."/>
            <person name="Mcglynn S.E."/>
            <person name="Fischer W."/>
        </authorList>
    </citation>
    <scope>NUCLEOTIDE SEQUENCE [LARGE SCALE GENOMIC DNA]</scope>
    <source>
        <strain evidence="2">JP3_7</strain>
    </source>
</reference>
<accession>A0A2M8QC81</accession>
<evidence type="ECO:0000313" key="3">
    <source>
        <dbReference type="Proteomes" id="UP000230790"/>
    </source>
</evidence>
<dbReference type="Proteomes" id="UP000230790">
    <property type="component" value="Unassembled WGS sequence"/>
</dbReference>
<protein>
    <submittedName>
        <fullName evidence="2">Dolichol-phosphate mannosyltransferase</fullName>
    </submittedName>
</protein>
<dbReference type="InterPro" id="IPR001173">
    <property type="entry name" value="Glyco_trans_2-like"/>
</dbReference>